<dbReference type="GeneID" id="19163663"/>
<feature type="region of interest" description="Disordered" evidence="1">
    <location>
        <begin position="176"/>
        <end position="207"/>
    </location>
</feature>
<dbReference type="RefSeq" id="XP_007727864.1">
    <property type="nucleotide sequence ID" value="XM_007729674.1"/>
</dbReference>
<feature type="compositionally biased region" description="Acidic residues" evidence="1">
    <location>
        <begin position="176"/>
        <end position="185"/>
    </location>
</feature>
<protein>
    <submittedName>
        <fullName evidence="2">Uncharacterized protein</fullName>
    </submittedName>
</protein>
<evidence type="ECO:0000313" key="3">
    <source>
        <dbReference type="Proteomes" id="UP000019484"/>
    </source>
</evidence>
<dbReference type="AlphaFoldDB" id="W9XN96"/>
<organism evidence="2 3">
    <name type="scientific">Capronia coronata CBS 617.96</name>
    <dbReference type="NCBI Taxonomy" id="1182541"/>
    <lineage>
        <taxon>Eukaryota</taxon>
        <taxon>Fungi</taxon>
        <taxon>Dikarya</taxon>
        <taxon>Ascomycota</taxon>
        <taxon>Pezizomycotina</taxon>
        <taxon>Eurotiomycetes</taxon>
        <taxon>Chaetothyriomycetidae</taxon>
        <taxon>Chaetothyriales</taxon>
        <taxon>Herpotrichiellaceae</taxon>
        <taxon>Capronia</taxon>
    </lineage>
</organism>
<dbReference type="Proteomes" id="UP000019484">
    <property type="component" value="Unassembled WGS sequence"/>
</dbReference>
<dbReference type="HOGENOM" id="CLU_097999_0_0_1"/>
<evidence type="ECO:0000313" key="2">
    <source>
        <dbReference type="EMBL" id="EXJ78416.1"/>
    </source>
</evidence>
<feature type="region of interest" description="Disordered" evidence="1">
    <location>
        <begin position="15"/>
        <end position="44"/>
    </location>
</feature>
<keyword evidence="3" id="KW-1185">Reference proteome</keyword>
<dbReference type="OrthoDB" id="4118178at2759"/>
<sequence length="273" mass="29159">MAPCRSRAVLFDGVTVTEHHHRRDGASVPTTTSTNTTAGAITGNTTITTNTNAAGTYGPGNHCQGCTCPRRTVPVEDESNRETYGRQGGGGCGCGCGCGSRPIPSPEIEMHDYFKPHLSSVNTDDTYGPNGASFNNSWEVHDDLNTRLTSRNLRHHDNDSARAEHTRLEYTMSAIYDDDSDDDNNNNEHPWSHFISRGDSPEYMAPPTTAEDSSGMILTGHMDDSCGSMFVGHGQSGPNSGDLSMLSSYEASFSRGSVTASQILRGAGAAFGN</sequence>
<accession>W9XN96</accession>
<reference evidence="2 3" key="1">
    <citation type="submission" date="2013-03" db="EMBL/GenBank/DDBJ databases">
        <title>The Genome Sequence of Capronia coronata CBS 617.96.</title>
        <authorList>
            <consortium name="The Broad Institute Genomics Platform"/>
            <person name="Cuomo C."/>
            <person name="de Hoog S."/>
            <person name="Gorbushina A."/>
            <person name="Walker B."/>
            <person name="Young S.K."/>
            <person name="Zeng Q."/>
            <person name="Gargeya S."/>
            <person name="Fitzgerald M."/>
            <person name="Haas B."/>
            <person name="Abouelleil A."/>
            <person name="Allen A.W."/>
            <person name="Alvarado L."/>
            <person name="Arachchi H.M."/>
            <person name="Berlin A.M."/>
            <person name="Chapman S.B."/>
            <person name="Gainer-Dewar J."/>
            <person name="Goldberg J."/>
            <person name="Griggs A."/>
            <person name="Gujja S."/>
            <person name="Hansen M."/>
            <person name="Howarth C."/>
            <person name="Imamovic A."/>
            <person name="Ireland A."/>
            <person name="Larimer J."/>
            <person name="McCowan C."/>
            <person name="Murphy C."/>
            <person name="Pearson M."/>
            <person name="Poon T.W."/>
            <person name="Priest M."/>
            <person name="Roberts A."/>
            <person name="Saif S."/>
            <person name="Shea T."/>
            <person name="Sisk P."/>
            <person name="Sykes S."/>
            <person name="Wortman J."/>
            <person name="Nusbaum C."/>
            <person name="Birren B."/>
        </authorList>
    </citation>
    <scope>NUCLEOTIDE SEQUENCE [LARGE SCALE GENOMIC DNA]</scope>
    <source>
        <strain evidence="2 3">CBS 617.96</strain>
    </source>
</reference>
<dbReference type="EMBL" id="AMWN01000011">
    <property type="protein sequence ID" value="EXJ78416.1"/>
    <property type="molecule type" value="Genomic_DNA"/>
</dbReference>
<proteinExistence type="predicted"/>
<feature type="compositionally biased region" description="Low complexity" evidence="1">
    <location>
        <begin position="30"/>
        <end position="44"/>
    </location>
</feature>
<gene>
    <name evidence="2" type="ORF">A1O1_08816</name>
</gene>
<comment type="caution">
    <text evidence="2">The sequence shown here is derived from an EMBL/GenBank/DDBJ whole genome shotgun (WGS) entry which is preliminary data.</text>
</comment>
<evidence type="ECO:0000256" key="1">
    <source>
        <dbReference type="SAM" id="MobiDB-lite"/>
    </source>
</evidence>
<name>W9XN96_9EURO</name>